<dbReference type="HOGENOM" id="CLU_038737_0_0_1"/>
<sequence length="376" mass="42082">MRTISVEVMSVIQSSITPVQREINIFHDTEVLVIVHRAKSRESGLVTTKLWCWRGKKCRYGEREEEKIGELARRYGTSAEPVSQQHEPSELVRVLGGQVAIRQGARAHWSSENTTMHVVRSSNSYTLIDEVDLNIKNLCSGYSYCVSILDNIYVWYGRGSVGGERTAALEYARGMAAKGTSVVELTEGENDADDEMFWMIVGDPDSYAKADYWKWRSTTVPPEPRCWAVDVANSDAPIRVVPIVSAETVLQKSVHIIDCSWEFFVLVGKDARAKRPDITLAINTANAMTNLLATSKPFLPTVHVLIIPTQLPLDMRHAFRDLDESTLNGGFIPDHMNILSTTEAIEHLRTSSWDKSTLKDHTMLPLGLDSSHVLLP</sequence>
<evidence type="ECO:0000313" key="3">
    <source>
        <dbReference type="Proteomes" id="UP000054538"/>
    </source>
</evidence>
<dbReference type="SUPFAM" id="SSF55753">
    <property type="entry name" value="Actin depolymerizing proteins"/>
    <property type="match status" value="1"/>
</dbReference>
<dbReference type="OrthoDB" id="6375767at2759"/>
<dbReference type="InterPro" id="IPR007122">
    <property type="entry name" value="Villin/Gelsolin"/>
</dbReference>
<dbReference type="AlphaFoldDB" id="A0A0D0DUZ3"/>
<dbReference type="STRING" id="930991.A0A0D0DUZ3"/>
<evidence type="ECO:0000313" key="2">
    <source>
        <dbReference type="EMBL" id="KIK98358.1"/>
    </source>
</evidence>
<dbReference type="PANTHER" id="PTHR11977">
    <property type="entry name" value="VILLIN"/>
    <property type="match status" value="1"/>
</dbReference>
<reference evidence="2 3" key="1">
    <citation type="submission" date="2014-04" db="EMBL/GenBank/DDBJ databases">
        <authorList>
            <consortium name="DOE Joint Genome Institute"/>
            <person name="Kuo A."/>
            <person name="Kohler A."/>
            <person name="Jargeat P."/>
            <person name="Nagy L.G."/>
            <person name="Floudas D."/>
            <person name="Copeland A."/>
            <person name="Barry K.W."/>
            <person name="Cichocki N."/>
            <person name="Veneault-Fourrey C."/>
            <person name="LaButti K."/>
            <person name="Lindquist E.A."/>
            <person name="Lipzen A."/>
            <person name="Lundell T."/>
            <person name="Morin E."/>
            <person name="Murat C."/>
            <person name="Sun H."/>
            <person name="Tunlid A."/>
            <person name="Henrissat B."/>
            <person name="Grigoriev I.V."/>
            <person name="Hibbett D.S."/>
            <person name="Martin F."/>
            <person name="Nordberg H.P."/>
            <person name="Cantor M.N."/>
            <person name="Hua S.X."/>
        </authorList>
    </citation>
    <scope>NUCLEOTIDE SEQUENCE [LARGE SCALE GENOMIC DNA]</scope>
    <source>
        <strain evidence="2 3">Ve08.2h10</strain>
    </source>
</reference>
<accession>A0A0D0DUZ3</accession>
<name>A0A0D0DUZ3_9AGAM</name>
<gene>
    <name evidence="2" type="ORF">PAXRUDRAFT_134387</name>
</gene>
<organism evidence="2 3">
    <name type="scientific">Paxillus rubicundulus Ve08.2h10</name>
    <dbReference type="NCBI Taxonomy" id="930991"/>
    <lineage>
        <taxon>Eukaryota</taxon>
        <taxon>Fungi</taxon>
        <taxon>Dikarya</taxon>
        <taxon>Basidiomycota</taxon>
        <taxon>Agaricomycotina</taxon>
        <taxon>Agaricomycetes</taxon>
        <taxon>Agaricomycetidae</taxon>
        <taxon>Boletales</taxon>
        <taxon>Paxilineae</taxon>
        <taxon>Paxillaceae</taxon>
        <taxon>Paxillus</taxon>
    </lineage>
</organism>
<dbReference type="GO" id="GO:0051015">
    <property type="term" value="F:actin filament binding"/>
    <property type="evidence" value="ECO:0007669"/>
    <property type="project" value="InterPro"/>
</dbReference>
<dbReference type="InParanoid" id="A0A0D0DUZ3"/>
<dbReference type="SMART" id="SM00262">
    <property type="entry name" value="GEL"/>
    <property type="match status" value="1"/>
</dbReference>
<reference evidence="3" key="2">
    <citation type="submission" date="2015-01" db="EMBL/GenBank/DDBJ databases">
        <title>Evolutionary Origins and Diversification of the Mycorrhizal Mutualists.</title>
        <authorList>
            <consortium name="DOE Joint Genome Institute"/>
            <consortium name="Mycorrhizal Genomics Consortium"/>
            <person name="Kohler A."/>
            <person name="Kuo A."/>
            <person name="Nagy L.G."/>
            <person name="Floudas D."/>
            <person name="Copeland A."/>
            <person name="Barry K.W."/>
            <person name="Cichocki N."/>
            <person name="Veneault-Fourrey C."/>
            <person name="LaButti K."/>
            <person name="Lindquist E.A."/>
            <person name="Lipzen A."/>
            <person name="Lundell T."/>
            <person name="Morin E."/>
            <person name="Murat C."/>
            <person name="Riley R."/>
            <person name="Ohm R."/>
            <person name="Sun H."/>
            <person name="Tunlid A."/>
            <person name="Henrissat B."/>
            <person name="Grigoriev I.V."/>
            <person name="Hibbett D.S."/>
            <person name="Martin F."/>
        </authorList>
    </citation>
    <scope>NUCLEOTIDE SEQUENCE [LARGE SCALE GENOMIC DNA]</scope>
    <source>
        <strain evidence="3">Ve08.2h10</strain>
    </source>
</reference>
<dbReference type="EMBL" id="KN824896">
    <property type="protein sequence ID" value="KIK98358.1"/>
    <property type="molecule type" value="Genomic_DNA"/>
</dbReference>
<dbReference type="Gene3D" id="3.40.20.10">
    <property type="entry name" value="Severin"/>
    <property type="match status" value="2"/>
</dbReference>
<evidence type="ECO:0008006" key="4">
    <source>
        <dbReference type="Google" id="ProtNLM"/>
    </source>
</evidence>
<dbReference type="PANTHER" id="PTHR11977:SF51">
    <property type="entry name" value="PROTEIN FLIGHTLESS-1 HOMOLOG"/>
    <property type="match status" value="1"/>
</dbReference>
<keyword evidence="3" id="KW-1185">Reference proteome</keyword>
<proteinExistence type="predicted"/>
<keyword evidence="1" id="KW-0677">Repeat</keyword>
<protein>
    <recommendedName>
        <fullName evidence="4">Gelsolin-like domain-containing protein</fullName>
    </recommendedName>
</protein>
<dbReference type="Proteomes" id="UP000054538">
    <property type="component" value="Unassembled WGS sequence"/>
</dbReference>
<dbReference type="InterPro" id="IPR029006">
    <property type="entry name" value="ADF-H/Gelsolin-like_dom_sf"/>
</dbReference>
<evidence type="ECO:0000256" key="1">
    <source>
        <dbReference type="ARBA" id="ARBA00022737"/>
    </source>
</evidence>